<keyword evidence="7 8" id="KW-0449">Lipoprotein</keyword>
<dbReference type="PANTHER" id="PTHR38038:SF1">
    <property type="entry name" value="PENICILLIN-BINDING PROTEIN ACTIVATOR LPOA"/>
    <property type="match status" value="1"/>
</dbReference>
<dbReference type="GO" id="GO:0031241">
    <property type="term" value="C:periplasmic side of cell outer membrane"/>
    <property type="evidence" value="ECO:0007669"/>
    <property type="project" value="UniProtKB-UniRule"/>
</dbReference>
<keyword evidence="6 8" id="KW-0998">Cell outer membrane</keyword>
<sequence>MRLITYLRTKASQALPVVLAALFLVGCQSLNNSPNSIRGELTQQSSYYLQQAAESQGDIQANWKLLAVRALIMENNTKQALNTLQELPEMLPIAQDQERLLLRAELAAKQQDSKGMFQWLKNIDSNSLSKVQKARYYRVEIQANQGRDPVAQLRANISLEPLVAEDEKQKVIDQTWNLLNRFTMPMLTSLNVDANENTLSEWLELLQTYQNNRADNNMLQSAVKDWQGRYSSHPASKMLPAPLARALGLQKGEASTTTTTTTNIALLLPLTGSNNKFSPAIQAGFNTAKSLSSTGAGTPVKVYDTNSKPIADLLVQAEQEGASIIVGPLIKTDVEKLAQSPSMLNMLALNQPEKLSDRPNICYFALSPEDEAADAARHINAQGKTAPLVIAPSGNLGDRVARAFADQWSQFGGNTARVQFFSNQAALREALSGGRGMSADGQPITLSSGVTGTASDPVDAIYIVATQPELALIKPMLDISKASKSAGLYASSRSYQAGAGPDFRFEMEGLQFSETPMLAGLSPAVLQAASKYNSDYTQSRLYGMGADAWELASHFSEISQSPDFKLTGSTGILSADSNCVVHRQLSWIQYRQGQLVPVK</sequence>
<dbReference type="EMBL" id="CP029185">
    <property type="protein sequence ID" value="AWH88360.1"/>
    <property type="molecule type" value="Genomic_DNA"/>
</dbReference>
<dbReference type="OrthoDB" id="6708821at2"/>
<evidence type="ECO:0000256" key="6">
    <source>
        <dbReference type="ARBA" id="ARBA00023237"/>
    </source>
</evidence>
<keyword evidence="10" id="KW-1185">Reference proteome</keyword>
<keyword evidence="3 8" id="KW-0573">Peptidoglycan synthesis</keyword>
<dbReference type="Pfam" id="PF04348">
    <property type="entry name" value="LppC"/>
    <property type="match status" value="1"/>
</dbReference>
<name>A0A2Y9TXU7_9GAMM</name>
<keyword evidence="4 8" id="KW-0472">Membrane</keyword>
<dbReference type="CDD" id="cd06339">
    <property type="entry name" value="PBP1_YraM_LppC_lipoprotein-like"/>
    <property type="match status" value="1"/>
</dbReference>
<dbReference type="KEGG" id="lpv:HYN51_07210"/>
<dbReference type="InterPro" id="IPR028082">
    <property type="entry name" value="Peripla_BP_I"/>
</dbReference>
<evidence type="ECO:0000256" key="3">
    <source>
        <dbReference type="ARBA" id="ARBA00022984"/>
    </source>
</evidence>
<dbReference type="RefSeq" id="WP_108900433.1">
    <property type="nucleotide sequence ID" value="NZ_CP029185.2"/>
</dbReference>
<dbReference type="Gene3D" id="1.25.40.10">
    <property type="entry name" value="Tetratricopeptide repeat domain"/>
    <property type="match status" value="1"/>
</dbReference>
<dbReference type="PROSITE" id="PS51257">
    <property type="entry name" value="PROKAR_LIPOPROTEIN"/>
    <property type="match status" value="1"/>
</dbReference>
<reference evidence="9 10" key="1">
    <citation type="journal article" date="2019" name="Int. J. Syst. Evol. Microbiol.">
        <title>Limnobaculum parvum gen. nov., sp. nov., isolated from a freshwater lake.</title>
        <authorList>
            <person name="Baek C."/>
            <person name="Shin S.K."/>
            <person name="Yi H."/>
        </authorList>
    </citation>
    <scope>NUCLEOTIDE SEQUENCE [LARGE SCALE GENOMIC DNA]</scope>
    <source>
        <strain evidence="9 10">HYN0051</strain>
    </source>
</reference>
<keyword evidence="1 8" id="KW-0732">Signal</keyword>
<comment type="similarity">
    <text evidence="8">Belongs to the LpoA family.</text>
</comment>
<evidence type="ECO:0000256" key="4">
    <source>
        <dbReference type="ARBA" id="ARBA00023136"/>
    </source>
</evidence>
<dbReference type="GO" id="GO:0030234">
    <property type="term" value="F:enzyme regulator activity"/>
    <property type="evidence" value="ECO:0007669"/>
    <property type="project" value="UniProtKB-UniRule"/>
</dbReference>
<comment type="subunit">
    <text evidence="8">Interacts with PBP1a.</text>
</comment>
<dbReference type="InterPro" id="IPR007443">
    <property type="entry name" value="LpoA"/>
</dbReference>
<gene>
    <name evidence="8" type="primary">lpoA</name>
    <name evidence="9" type="ORF">HYN51_07210</name>
</gene>
<dbReference type="HAMAP" id="MF_01890">
    <property type="entry name" value="LpoA"/>
    <property type="match status" value="1"/>
</dbReference>
<evidence type="ECO:0000256" key="2">
    <source>
        <dbReference type="ARBA" id="ARBA00022960"/>
    </source>
</evidence>
<organism evidence="9 10">
    <name type="scientific">Limnobaculum parvum</name>
    <dbReference type="NCBI Taxonomy" id="2172103"/>
    <lineage>
        <taxon>Bacteria</taxon>
        <taxon>Pseudomonadati</taxon>
        <taxon>Pseudomonadota</taxon>
        <taxon>Gammaproteobacteria</taxon>
        <taxon>Enterobacterales</taxon>
        <taxon>Budviciaceae</taxon>
        <taxon>Limnobaculum</taxon>
    </lineage>
</organism>
<dbReference type="InterPro" id="IPR011990">
    <property type="entry name" value="TPR-like_helical_dom_sf"/>
</dbReference>
<protein>
    <recommendedName>
        <fullName evidence="8">Penicillin-binding protein activator LpoA</fullName>
        <shortName evidence="8">PBP activator LpoA</shortName>
    </recommendedName>
</protein>
<evidence type="ECO:0000256" key="8">
    <source>
        <dbReference type="HAMAP-Rule" id="MF_01890"/>
    </source>
</evidence>
<evidence type="ECO:0000256" key="1">
    <source>
        <dbReference type="ARBA" id="ARBA00022729"/>
    </source>
</evidence>
<dbReference type="GO" id="GO:0008360">
    <property type="term" value="P:regulation of cell shape"/>
    <property type="evidence" value="ECO:0007669"/>
    <property type="project" value="UniProtKB-KW"/>
</dbReference>
<dbReference type="GO" id="GO:0009252">
    <property type="term" value="P:peptidoglycan biosynthetic process"/>
    <property type="evidence" value="ECO:0007669"/>
    <property type="project" value="UniProtKB-UniRule"/>
</dbReference>
<comment type="function">
    <text evidence="8">Regulator of peptidoglycan synthesis that is essential for the function of penicillin-binding protein 1A (PBP1a).</text>
</comment>
<keyword evidence="5 8" id="KW-0564">Palmitate</keyword>
<accession>A0A2Y9TXU7</accession>
<dbReference type="Gene3D" id="1.25.40.650">
    <property type="match status" value="1"/>
</dbReference>
<dbReference type="PANTHER" id="PTHR38038">
    <property type="entry name" value="PENICILLIN-BINDING PROTEIN ACTIVATOR LPOA"/>
    <property type="match status" value="1"/>
</dbReference>
<keyword evidence="2 8" id="KW-0133">Cell shape</keyword>
<dbReference type="Gene3D" id="3.40.50.2300">
    <property type="match status" value="2"/>
</dbReference>
<evidence type="ECO:0000256" key="5">
    <source>
        <dbReference type="ARBA" id="ARBA00023139"/>
    </source>
</evidence>
<comment type="subcellular location">
    <subcellularLocation>
        <location evidence="8">Cell outer membrane</location>
        <topology evidence="8">Lipid-anchor</topology>
        <orientation evidence="8">Periplasmic side</orientation>
    </subcellularLocation>
</comment>
<evidence type="ECO:0000313" key="9">
    <source>
        <dbReference type="EMBL" id="AWH88360.1"/>
    </source>
</evidence>
<evidence type="ECO:0000256" key="7">
    <source>
        <dbReference type="ARBA" id="ARBA00023288"/>
    </source>
</evidence>
<evidence type="ECO:0000313" key="10">
    <source>
        <dbReference type="Proteomes" id="UP000244908"/>
    </source>
</evidence>
<dbReference type="AlphaFoldDB" id="A0A2Y9TXU7"/>
<dbReference type="SUPFAM" id="SSF53822">
    <property type="entry name" value="Periplasmic binding protein-like I"/>
    <property type="match status" value="1"/>
</dbReference>
<dbReference type="Proteomes" id="UP000244908">
    <property type="component" value="Chromosome"/>
</dbReference>
<proteinExistence type="inferred from homology"/>